<dbReference type="EMBL" id="CR522870">
    <property type="protein sequence ID" value="CAG36396.1"/>
    <property type="molecule type" value="Genomic_DNA"/>
</dbReference>
<dbReference type="Proteomes" id="UP000000602">
    <property type="component" value="Chromosome"/>
</dbReference>
<dbReference type="SUPFAM" id="SSF54862">
    <property type="entry name" value="4Fe-4S ferredoxins"/>
    <property type="match status" value="1"/>
</dbReference>
<dbReference type="KEGG" id="dps:DP1667"/>
<evidence type="ECO:0000256" key="1">
    <source>
        <dbReference type="ARBA" id="ARBA00022485"/>
    </source>
</evidence>
<accession>Q6AMM9</accession>
<dbReference type="Pfam" id="PF04015">
    <property type="entry name" value="DUF362"/>
    <property type="match status" value="1"/>
</dbReference>
<keyword evidence="7" id="KW-1185">Reference proteome</keyword>
<dbReference type="InterPro" id="IPR007160">
    <property type="entry name" value="DUF362"/>
</dbReference>
<dbReference type="STRING" id="177439.DP1667"/>
<keyword evidence="4" id="KW-0411">Iron-sulfur</keyword>
<dbReference type="PANTHER" id="PTHR43687">
    <property type="entry name" value="ADENYLYLSULFATE REDUCTASE, BETA SUBUNIT"/>
    <property type="match status" value="1"/>
</dbReference>
<dbReference type="eggNOG" id="COG2768">
    <property type="taxonomic scope" value="Bacteria"/>
</dbReference>
<evidence type="ECO:0000313" key="6">
    <source>
        <dbReference type="EMBL" id="CAG36396.1"/>
    </source>
</evidence>
<sequence length="401" mass="43899">MHHRAIRSIGCLYHKIDGSFHVFPEVIMSSKVYFWNMRASIKAPFNNRIRKILKTTKATEHIASGDLTALKVHFGELGNTTFLRPIWLKPIISYYKKAGAKPFLTDTSTLYTGERGNAPDHQMCAALNGFDPLLLGAPVIIADGLRGESEVIVNSEPHKNSHFKQTYIASDIARADHLVAISHFKGHGLAGYGGALKNIGMGCASKRGKMQQHCTSGPKGNVHKCVGCGLCMELCQHGALSLDSNKKIQVDDQLCVGCGACLLACKTGALQVNWETGIQEFLEKMMEYALAVLKTKKSPSLFINFAINITPECDCLSWSDAPICPDLGIFASADPVALDQACIDMADQAPIIPSAMHKLPENYRVGECKFTAIHDKVPKDMGLDYAEKIGLGSRKYQLIYI</sequence>
<dbReference type="GO" id="GO:0046872">
    <property type="term" value="F:metal ion binding"/>
    <property type="evidence" value="ECO:0007669"/>
    <property type="project" value="UniProtKB-KW"/>
</dbReference>
<dbReference type="AlphaFoldDB" id="Q6AMM9"/>
<evidence type="ECO:0000256" key="3">
    <source>
        <dbReference type="ARBA" id="ARBA00023004"/>
    </source>
</evidence>
<keyword evidence="1" id="KW-0004">4Fe-4S</keyword>
<feature type="domain" description="4Fe-4S ferredoxin-type" evidence="5">
    <location>
        <begin position="216"/>
        <end position="245"/>
    </location>
</feature>
<keyword evidence="2" id="KW-0479">Metal-binding</keyword>
<evidence type="ECO:0000313" key="7">
    <source>
        <dbReference type="Proteomes" id="UP000000602"/>
    </source>
</evidence>
<dbReference type="GO" id="GO:0051539">
    <property type="term" value="F:4 iron, 4 sulfur cluster binding"/>
    <property type="evidence" value="ECO:0007669"/>
    <property type="project" value="UniProtKB-KW"/>
</dbReference>
<protein>
    <submittedName>
        <fullName evidence="6">Related to iron-sulfur cluster-binding protein</fullName>
    </submittedName>
</protein>
<dbReference type="InterPro" id="IPR017896">
    <property type="entry name" value="4Fe4S_Fe-S-bd"/>
</dbReference>
<dbReference type="Gene3D" id="3.30.70.20">
    <property type="match status" value="1"/>
</dbReference>
<dbReference type="InterPro" id="IPR050572">
    <property type="entry name" value="Fe-S_Ferredoxin"/>
</dbReference>
<evidence type="ECO:0000259" key="5">
    <source>
        <dbReference type="PROSITE" id="PS51379"/>
    </source>
</evidence>
<reference evidence="7" key="1">
    <citation type="journal article" date="2004" name="Environ. Microbiol.">
        <title>The genome of Desulfotalea psychrophila, a sulfate-reducing bacterium from permanently cold Arctic sediments.</title>
        <authorList>
            <person name="Rabus R."/>
            <person name="Ruepp A."/>
            <person name="Frickey T."/>
            <person name="Rattei T."/>
            <person name="Fartmann B."/>
            <person name="Stark M."/>
            <person name="Bauer M."/>
            <person name="Zibat A."/>
            <person name="Lombardot T."/>
            <person name="Becker I."/>
            <person name="Amann J."/>
            <person name="Gellner K."/>
            <person name="Teeling H."/>
            <person name="Leuschner W.D."/>
            <person name="Gloeckner F.-O."/>
            <person name="Lupas A.N."/>
            <person name="Amann R."/>
            <person name="Klenk H.-P."/>
        </authorList>
    </citation>
    <scope>NUCLEOTIDE SEQUENCE [LARGE SCALE GENOMIC DNA]</scope>
    <source>
        <strain evidence="7">DSM 12343 / LSv54</strain>
    </source>
</reference>
<organism evidence="6 7">
    <name type="scientific">Desulfotalea psychrophila (strain LSv54 / DSM 12343)</name>
    <dbReference type="NCBI Taxonomy" id="177439"/>
    <lineage>
        <taxon>Bacteria</taxon>
        <taxon>Pseudomonadati</taxon>
        <taxon>Thermodesulfobacteriota</taxon>
        <taxon>Desulfobulbia</taxon>
        <taxon>Desulfobulbales</taxon>
        <taxon>Desulfocapsaceae</taxon>
        <taxon>Desulfotalea</taxon>
    </lineage>
</organism>
<dbReference type="Gene3D" id="3.40.50.11440">
    <property type="match status" value="1"/>
</dbReference>
<dbReference type="Pfam" id="PF12838">
    <property type="entry name" value="Fer4_7"/>
    <property type="match status" value="1"/>
</dbReference>
<evidence type="ECO:0000256" key="2">
    <source>
        <dbReference type="ARBA" id="ARBA00022723"/>
    </source>
</evidence>
<gene>
    <name evidence="6" type="ordered locus">DP1667</name>
</gene>
<evidence type="ECO:0000256" key="4">
    <source>
        <dbReference type="ARBA" id="ARBA00023014"/>
    </source>
</evidence>
<dbReference type="PROSITE" id="PS51379">
    <property type="entry name" value="4FE4S_FER_2"/>
    <property type="match status" value="2"/>
</dbReference>
<keyword evidence="3" id="KW-0408">Iron</keyword>
<dbReference type="HOGENOM" id="CLU_046240_0_0_7"/>
<proteinExistence type="predicted"/>
<dbReference type="PANTHER" id="PTHR43687:SF1">
    <property type="entry name" value="FERREDOXIN III"/>
    <property type="match status" value="1"/>
</dbReference>
<name>Q6AMM9_DESPS</name>
<feature type="domain" description="4Fe-4S ferredoxin-type" evidence="5">
    <location>
        <begin position="246"/>
        <end position="275"/>
    </location>
</feature>